<keyword evidence="5" id="KW-1185">Reference proteome</keyword>
<dbReference type="OrthoDB" id="319724at2"/>
<dbReference type="InterPro" id="IPR044256">
    <property type="entry name" value="HCF244-like"/>
</dbReference>
<keyword evidence="1" id="KW-0602">Photosynthesis</keyword>
<dbReference type="AlphaFoldDB" id="A0A4R7I4G1"/>
<comment type="caution">
    <text evidence="4">The sequence shown here is derived from an EMBL/GenBank/DDBJ whole genome shotgun (WGS) entry which is preliminary data.</text>
</comment>
<gene>
    <name evidence="4" type="ORF">BDK89_3787</name>
</gene>
<dbReference type="InterPro" id="IPR036291">
    <property type="entry name" value="NAD(P)-bd_dom_sf"/>
</dbReference>
<evidence type="ECO:0000313" key="5">
    <source>
        <dbReference type="Proteomes" id="UP000294558"/>
    </source>
</evidence>
<dbReference type="Gene3D" id="3.40.50.720">
    <property type="entry name" value="NAD(P)-binding Rossmann-like Domain"/>
    <property type="match status" value="1"/>
</dbReference>
<evidence type="ECO:0000313" key="4">
    <source>
        <dbReference type="EMBL" id="TDT18170.1"/>
    </source>
</evidence>
<protein>
    <submittedName>
        <fullName evidence="4">Uncharacterized protein YbjT (DUF2867 family)</fullName>
    </submittedName>
</protein>
<evidence type="ECO:0000259" key="3">
    <source>
        <dbReference type="Pfam" id="PF05368"/>
    </source>
</evidence>
<evidence type="ECO:0000256" key="2">
    <source>
        <dbReference type="ARBA" id="ARBA00023276"/>
    </source>
</evidence>
<evidence type="ECO:0000256" key="1">
    <source>
        <dbReference type="ARBA" id="ARBA00022531"/>
    </source>
</evidence>
<dbReference type="GO" id="GO:0009523">
    <property type="term" value="C:photosystem II"/>
    <property type="evidence" value="ECO:0007669"/>
    <property type="project" value="UniProtKB-KW"/>
</dbReference>
<keyword evidence="2" id="KW-0604">Photosystem II</keyword>
<organism evidence="4 5">
    <name type="scientific">Ilumatobacter fluminis</name>
    <dbReference type="NCBI Taxonomy" id="467091"/>
    <lineage>
        <taxon>Bacteria</taxon>
        <taxon>Bacillati</taxon>
        <taxon>Actinomycetota</taxon>
        <taxon>Acidimicrobiia</taxon>
        <taxon>Acidimicrobiales</taxon>
        <taxon>Ilumatobacteraceae</taxon>
        <taxon>Ilumatobacter</taxon>
    </lineage>
</organism>
<dbReference type="EMBL" id="SOAU01000001">
    <property type="protein sequence ID" value="TDT18170.1"/>
    <property type="molecule type" value="Genomic_DNA"/>
</dbReference>
<dbReference type="InterPro" id="IPR008030">
    <property type="entry name" value="NmrA-like"/>
</dbReference>
<dbReference type="Pfam" id="PF05368">
    <property type="entry name" value="NmrA"/>
    <property type="match status" value="1"/>
</dbReference>
<dbReference type="SUPFAM" id="SSF51735">
    <property type="entry name" value="NAD(P)-binding Rossmann-fold domains"/>
    <property type="match status" value="1"/>
</dbReference>
<name>A0A4R7I4G1_9ACTN</name>
<dbReference type="PANTHER" id="PTHR47128:SF2">
    <property type="entry name" value="PROTEIN HIGH CHLOROPHYLL FLUORESCENCE PHENOTYPE 244, CHLOROPLASTIC"/>
    <property type="match status" value="1"/>
</dbReference>
<reference evidence="4 5" key="1">
    <citation type="submission" date="2019-03" db="EMBL/GenBank/DDBJ databases">
        <title>Sequencing the genomes of 1000 actinobacteria strains.</title>
        <authorList>
            <person name="Klenk H.-P."/>
        </authorList>
    </citation>
    <scope>NUCLEOTIDE SEQUENCE [LARGE SCALE GENOMIC DNA]</scope>
    <source>
        <strain evidence="4 5">DSM 18936</strain>
    </source>
</reference>
<sequence>MNTPPEPAQRRSRGTVVVCGATGYLGGHVVRALYDDGWRVRALVRDAGRLGDAADYCDDVFVGRPTEPDSIDGLFDGADAAFSSIGTRSFGRRPSFRDVDERANLNLVDAAERAGVGRFVFVSILRGDELRAASPLIEARERVVDRLRAGPMTETIIRPTGFFNDMRAFRDMAERGRVWLIGDRRTRINPIHGADLAEVIREAFASDDTSDRSVGGPDVLSQADVAHLAFEGAGRRTEKVSTVPSGVVRAIGRLIGPVNPNAGANLRMFAVMGEQDMVGEPIGTHHLADEFTRTGP</sequence>
<dbReference type="CDD" id="cd05243">
    <property type="entry name" value="SDR_a5"/>
    <property type="match status" value="1"/>
</dbReference>
<dbReference type="PANTHER" id="PTHR47128">
    <property type="match status" value="1"/>
</dbReference>
<accession>A0A4R7I4G1</accession>
<dbReference type="RefSeq" id="WP_133870403.1">
    <property type="nucleotide sequence ID" value="NZ_SOAU01000001.1"/>
</dbReference>
<feature type="domain" description="NmrA-like" evidence="3">
    <location>
        <begin position="14"/>
        <end position="173"/>
    </location>
</feature>
<dbReference type="Proteomes" id="UP000294558">
    <property type="component" value="Unassembled WGS sequence"/>
</dbReference>
<proteinExistence type="predicted"/>
<dbReference type="GO" id="GO:0015979">
    <property type="term" value="P:photosynthesis"/>
    <property type="evidence" value="ECO:0007669"/>
    <property type="project" value="UniProtKB-KW"/>
</dbReference>